<dbReference type="Pfam" id="PF01797">
    <property type="entry name" value="Y1_Tnp"/>
    <property type="match status" value="1"/>
</dbReference>
<name>A0A7W6ETZ6_9BACT</name>
<dbReference type="PANTHER" id="PTHR33360:SF2">
    <property type="entry name" value="TRANSPOSASE FOR INSERTION SEQUENCE ELEMENT IS200"/>
    <property type="match status" value="1"/>
</dbReference>
<dbReference type="PANTHER" id="PTHR33360">
    <property type="entry name" value="TRANSPOSASE FOR INSERTION SEQUENCE ELEMENT IS200"/>
    <property type="match status" value="1"/>
</dbReference>
<feature type="non-terminal residue" evidence="2">
    <location>
        <position position="68"/>
    </location>
</feature>
<dbReference type="InterPro" id="IPR002686">
    <property type="entry name" value="Transposase_17"/>
</dbReference>
<proteinExistence type="predicted"/>
<organism evidence="2 3">
    <name type="scientific">Runella defluvii</name>
    <dbReference type="NCBI Taxonomy" id="370973"/>
    <lineage>
        <taxon>Bacteria</taxon>
        <taxon>Pseudomonadati</taxon>
        <taxon>Bacteroidota</taxon>
        <taxon>Cytophagia</taxon>
        <taxon>Cytophagales</taxon>
        <taxon>Spirosomataceae</taxon>
        <taxon>Runella</taxon>
    </lineage>
</organism>
<dbReference type="RefSeq" id="WP_183980810.1">
    <property type="nucleotide sequence ID" value="NZ_JACIBY010000046.1"/>
</dbReference>
<dbReference type="NCBIfam" id="NF033573">
    <property type="entry name" value="transpos_IS200"/>
    <property type="match status" value="1"/>
</dbReference>
<accession>A0A7W6ETZ6</accession>
<dbReference type="GO" id="GO:0003677">
    <property type="term" value="F:DNA binding"/>
    <property type="evidence" value="ECO:0007669"/>
    <property type="project" value="InterPro"/>
</dbReference>
<reference evidence="2 3" key="1">
    <citation type="submission" date="2020-08" db="EMBL/GenBank/DDBJ databases">
        <title>Genomic Encyclopedia of Type Strains, Phase IV (KMG-IV): sequencing the most valuable type-strain genomes for metagenomic binning, comparative biology and taxonomic classification.</title>
        <authorList>
            <person name="Goeker M."/>
        </authorList>
    </citation>
    <scope>NUCLEOTIDE SEQUENCE [LARGE SCALE GENOMIC DNA]</scope>
    <source>
        <strain evidence="2 3">DSM 17976</strain>
    </source>
</reference>
<protein>
    <submittedName>
        <fullName evidence="2">REP element-mobilizing transposase RayT</fullName>
    </submittedName>
</protein>
<evidence type="ECO:0000313" key="3">
    <source>
        <dbReference type="Proteomes" id="UP000541352"/>
    </source>
</evidence>
<dbReference type="Gene3D" id="3.30.70.1290">
    <property type="entry name" value="Transposase IS200-like"/>
    <property type="match status" value="1"/>
</dbReference>
<dbReference type="EMBL" id="JACIBY010000046">
    <property type="protein sequence ID" value="MBB3842430.1"/>
    <property type="molecule type" value="Genomic_DNA"/>
</dbReference>
<keyword evidence="3" id="KW-1185">Reference proteome</keyword>
<dbReference type="InterPro" id="IPR036515">
    <property type="entry name" value="Transposase_17_sf"/>
</dbReference>
<dbReference type="Proteomes" id="UP000541352">
    <property type="component" value="Unassembled WGS sequence"/>
</dbReference>
<dbReference type="GO" id="GO:0004803">
    <property type="term" value="F:transposase activity"/>
    <property type="evidence" value="ECO:0007669"/>
    <property type="project" value="InterPro"/>
</dbReference>
<sequence>MKQLEKSRSATYNIGYHIIFCPKYRRKILTGQIEIRLKEIIRQVAIENDWEIATLDVMPDHIHVFVKA</sequence>
<gene>
    <name evidence="2" type="ORF">FHS57_006464</name>
</gene>
<evidence type="ECO:0000259" key="1">
    <source>
        <dbReference type="Pfam" id="PF01797"/>
    </source>
</evidence>
<dbReference type="GO" id="GO:0006313">
    <property type="term" value="P:DNA transposition"/>
    <property type="evidence" value="ECO:0007669"/>
    <property type="project" value="InterPro"/>
</dbReference>
<evidence type="ECO:0000313" key="2">
    <source>
        <dbReference type="EMBL" id="MBB3842430.1"/>
    </source>
</evidence>
<comment type="caution">
    <text evidence="2">The sequence shown here is derived from an EMBL/GenBank/DDBJ whole genome shotgun (WGS) entry which is preliminary data.</text>
</comment>
<dbReference type="AlphaFoldDB" id="A0A7W6ETZ6"/>
<dbReference type="SUPFAM" id="SSF143422">
    <property type="entry name" value="Transposase IS200-like"/>
    <property type="match status" value="1"/>
</dbReference>
<feature type="domain" description="Transposase IS200-like" evidence="1">
    <location>
        <begin position="11"/>
        <end position="67"/>
    </location>
</feature>